<dbReference type="InterPro" id="IPR041489">
    <property type="entry name" value="PDZ_6"/>
</dbReference>
<dbReference type="SUPFAM" id="SSF50156">
    <property type="entry name" value="PDZ domain-like"/>
    <property type="match status" value="1"/>
</dbReference>
<evidence type="ECO:0000256" key="4">
    <source>
        <dbReference type="ARBA" id="ARBA00030007"/>
    </source>
</evidence>
<accession>A0ABI7Z3T4</accession>
<reference evidence="7 8" key="1">
    <citation type="submission" date="2021-02" db="EMBL/GenBank/DDBJ databases">
        <title>Safari Cat Assemblies.</title>
        <authorList>
            <person name="Bredemeyer K.R."/>
            <person name="Murphy W.J."/>
        </authorList>
    </citation>
    <scope>NUCLEOTIDE SEQUENCE [LARGE SCALE GENOMIC DNA]</scope>
</reference>
<dbReference type="PANTHER" id="PTHR12651">
    <property type="entry name" value="26S PROTEASOME NON-ATPASE REGULATORY SUBUNIT 9"/>
    <property type="match status" value="1"/>
</dbReference>
<evidence type="ECO:0000256" key="2">
    <source>
        <dbReference type="ARBA" id="ARBA00014937"/>
    </source>
</evidence>
<keyword evidence="8" id="KW-1185">Reference proteome</keyword>
<protein>
    <recommendedName>
        <fullName evidence="2">26S proteasome non-ATPase regulatory subunit 9</fullName>
    </recommendedName>
    <alternativeName>
        <fullName evidence="4">26S proteasome regulatory subunit p27</fullName>
    </alternativeName>
</protein>
<reference evidence="7" key="2">
    <citation type="submission" date="2025-08" db="UniProtKB">
        <authorList>
            <consortium name="Ensembl"/>
        </authorList>
    </citation>
    <scope>IDENTIFICATION</scope>
    <source>
        <strain evidence="7">breed Abyssinian</strain>
    </source>
</reference>
<evidence type="ECO:0000256" key="1">
    <source>
        <dbReference type="ARBA" id="ARBA00005256"/>
    </source>
</evidence>
<dbReference type="Proteomes" id="UP000823872">
    <property type="component" value="Chromosome D3"/>
</dbReference>
<dbReference type="SMART" id="SM00228">
    <property type="entry name" value="PDZ"/>
    <property type="match status" value="1"/>
</dbReference>
<dbReference type="Pfam" id="PF18265">
    <property type="entry name" value="Nas2_N"/>
    <property type="match status" value="1"/>
</dbReference>
<comment type="similarity">
    <text evidence="1">Belongs to the proteasome subunit p27 family.</text>
</comment>
<organism evidence="7 8">
    <name type="scientific">Felis catus</name>
    <name type="common">Cat</name>
    <name type="synonym">Felis silvestris catus</name>
    <dbReference type="NCBI Taxonomy" id="9685"/>
    <lineage>
        <taxon>Eukaryota</taxon>
        <taxon>Metazoa</taxon>
        <taxon>Chordata</taxon>
        <taxon>Craniata</taxon>
        <taxon>Vertebrata</taxon>
        <taxon>Euteleostomi</taxon>
        <taxon>Mammalia</taxon>
        <taxon>Eutheria</taxon>
        <taxon>Laurasiatheria</taxon>
        <taxon>Carnivora</taxon>
        <taxon>Feliformia</taxon>
        <taxon>Felidae</taxon>
        <taxon>Felinae</taxon>
        <taxon>Felis</taxon>
    </lineage>
</organism>
<evidence type="ECO:0000313" key="7">
    <source>
        <dbReference type="Ensembl" id="ENSFCTP00005040858.1"/>
    </source>
</evidence>
<evidence type="ECO:0000259" key="6">
    <source>
        <dbReference type="SMART" id="SM00228"/>
    </source>
</evidence>
<feature type="compositionally biased region" description="Low complexity" evidence="5">
    <location>
        <begin position="65"/>
        <end position="78"/>
    </location>
</feature>
<reference evidence="7" key="3">
    <citation type="submission" date="2025-09" db="UniProtKB">
        <authorList>
            <consortium name="Ensembl"/>
        </authorList>
    </citation>
    <scope>IDENTIFICATION</scope>
    <source>
        <strain evidence="7">breed Abyssinian</strain>
    </source>
</reference>
<dbReference type="PANTHER" id="PTHR12651:SF1">
    <property type="entry name" value="26S PROTEASOME NON-ATPASE REGULATORY SUBUNIT 9"/>
    <property type="match status" value="1"/>
</dbReference>
<dbReference type="Pfam" id="PF17820">
    <property type="entry name" value="PDZ_6"/>
    <property type="match status" value="1"/>
</dbReference>
<proteinExistence type="inferred from homology"/>
<feature type="region of interest" description="Disordered" evidence="5">
    <location>
        <begin position="39"/>
        <end position="81"/>
    </location>
</feature>
<evidence type="ECO:0000256" key="3">
    <source>
        <dbReference type="ARBA" id="ARBA00023186"/>
    </source>
</evidence>
<dbReference type="Ensembl" id="ENSFCTT00005055462.1">
    <property type="protein sequence ID" value="ENSFCTP00005040858.1"/>
    <property type="gene ID" value="ENSFCTG00005019229.1"/>
</dbReference>
<sequence length="284" mass="31110">MEGCGFRRPRPSANHAPCPSSRLLMSEEVWPAGGSVAVVPSGVRSQEAGKPGVQDTLRRSRMSEEQTGQSEGSSQAGGVTVSDIQELIRRKEEIEAQIKANYDVLESQKGVGMSEPLVDCEGYPRSDVDLYQVRTARHNIVCLQNDHKAVMKQVEEALHQLHARDKEKQARDMAEAHKEAMSRNLDQSEGLSPPQAFAKVNSISPGSPASIAGLQVDDEIVEFGSVNTQNFQSLHNIGNVVQHSEGKPLNVTVIRRGEKHQLRLVPTRWAGKGLLGCNIIPLQR</sequence>
<name>A0ABI7Z3T4_FELCA</name>
<dbReference type="Gene3D" id="2.30.42.10">
    <property type="match status" value="1"/>
</dbReference>
<dbReference type="GeneTree" id="ENSGT00390000004147"/>
<keyword evidence="3" id="KW-0143">Chaperone</keyword>
<dbReference type="InterPro" id="IPR036034">
    <property type="entry name" value="PDZ_sf"/>
</dbReference>
<dbReference type="InterPro" id="IPR035269">
    <property type="entry name" value="PSMD9"/>
</dbReference>
<feature type="domain" description="PDZ" evidence="6">
    <location>
        <begin position="187"/>
        <end position="257"/>
    </location>
</feature>
<dbReference type="Gene3D" id="6.10.140.1710">
    <property type="match status" value="1"/>
</dbReference>
<evidence type="ECO:0000256" key="5">
    <source>
        <dbReference type="SAM" id="MobiDB-lite"/>
    </source>
</evidence>
<dbReference type="InterPro" id="IPR001478">
    <property type="entry name" value="PDZ"/>
</dbReference>
<dbReference type="InterPro" id="IPR040815">
    <property type="entry name" value="Nas2_N"/>
</dbReference>
<evidence type="ECO:0000313" key="8">
    <source>
        <dbReference type="Proteomes" id="UP000823872"/>
    </source>
</evidence>